<name>A0A1D8QYI8_9PROT</name>
<dbReference type="Proteomes" id="UP000175973">
    <property type="component" value="Chromosome"/>
</dbReference>
<gene>
    <name evidence="1" type="ORF">A4S02_12165</name>
</gene>
<evidence type="ECO:0000313" key="2">
    <source>
        <dbReference type="Proteomes" id="UP000175973"/>
    </source>
</evidence>
<dbReference type="KEGG" id="aasc:A4S02_12165"/>
<reference evidence="2" key="1">
    <citation type="submission" date="2016-04" db="EMBL/GenBank/DDBJ databases">
        <authorList>
            <person name="Jeon C.O."/>
            <person name="Cho G.Y."/>
            <person name="Jeong H.I."/>
            <person name="Kim K.H."/>
        </authorList>
    </citation>
    <scope>NUCLEOTIDE SEQUENCE [LARGE SCALE GENOMIC DNA]</scope>
    <source>
        <strain evidence="2">LMG 1590</strain>
    </source>
</reference>
<accession>A0A1D8QYI8</accession>
<dbReference type="EMBL" id="CP015164">
    <property type="protein sequence ID" value="AOW47402.1"/>
    <property type="molecule type" value="Genomic_DNA"/>
</dbReference>
<organism evidence="1 2">
    <name type="scientific">Acetobacter ascendens</name>
    <dbReference type="NCBI Taxonomy" id="481146"/>
    <lineage>
        <taxon>Bacteria</taxon>
        <taxon>Pseudomonadati</taxon>
        <taxon>Pseudomonadota</taxon>
        <taxon>Alphaproteobacteria</taxon>
        <taxon>Acetobacterales</taxon>
        <taxon>Acetobacteraceae</taxon>
        <taxon>Acetobacter</taxon>
    </lineage>
</organism>
<sequence length="131" mass="12697">MPTPAQVVVALVEGAVLATVASAAQVVVVSVMVASVAQEVVVSVVREEVFLMVDLAGHMAAQVDGVVVLGVAAAGEGVRGAVVGTAAGVAAHGAGVIRIMVGAMVEDRGAILTGAAAGAGGRRLCSVRCLV</sequence>
<evidence type="ECO:0000313" key="1">
    <source>
        <dbReference type="EMBL" id="AOW47402.1"/>
    </source>
</evidence>
<proteinExistence type="predicted"/>
<dbReference type="AlphaFoldDB" id="A0A1D8QYI8"/>
<protein>
    <submittedName>
        <fullName evidence="1">Uncharacterized protein</fullName>
    </submittedName>
</protein>
<keyword evidence="2" id="KW-1185">Reference proteome</keyword>